<keyword evidence="2" id="KW-0472">Membrane</keyword>
<feature type="region of interest" description="Disordered" evidence="1">
    <location>
        <begin position="65"/>
        <end position="90"/>
    </location>
</feature>
<keyword evidence="2" id="KW-0812">Transmembrane</keyword>
<comment type="caution">
    <text evidence="3">The sequence shown here is derived from an EMBL/GenBank/DDBJ whole genome shotgun (WGS) entry which is preliminary data.</text>
</comment>
<accession>A0ABS3V2Y8</accession>
<gene>
    <name evidence="3" type="ORF">JQN83_03800</name>
</gene>
<protein>
    <submittedName>
        <fullName evidence="3">Uncharacterized protein</fullName>
    </submittedName>
</protein>
<feature type="transmembrane region" description="Helical" evidence="2">
    <location>
        <begin position="39"/>
        <end position="62"/>
    </location>
</feature>
<evidence type="ECO:0000313" key="3">
    <source>
        <dbReference type="EMBL" id="MBO4159932.1"/>
    </source>
</evidence>
<evidence type="ECO:0000313" key="4">
    <source>
        <dbReference type="Proteomes" id="UP000671399"/>
    </source>
</evidence>
<dbReference type="Proteomes" id="UP000671399">
    <property type="component" value="Unassembled WGS sequence"/>
</dbReference>
<dbReference type="EMBL" id="JAGFWR010000001">
    <property type="protein sequence ID" value="MBO4159932.1"/>
    <property type="molecule type" value="Genomic_DNA"/>
</dbReference>
<feature type="compositionally biased region" description="Low complexity" evidence="1">
    <location>
        <begin position="68"/>
        <end position="84"/>
    </location>
</feature>
<reference evidence="3 4" key="1">
    <citation type="submission" date="2021-03" db="EMBL/GenBank/DDBJ databases">
        <authorList>
            <person name="Lee D.-H."/>
        </authorList>
    </citation>
    <scope>NUCLEOTIDE SEQUENCE [LARGE SCALE GENOMIC DNA]</scope>
    <source>
        <strain evidence="3 4">MMS20-R2-23</strain>
    </source>
</reference>
<keyword evidence="2" id="KW-1133">Transmembrane helix</keyword>
<name>A0ABS3V2Y8_9ACTN</name>
<keyword evidence="4" id="KW-1185">Reference proteome</keyword>
<dbReference type="RefSeq" id="WP_208565578.1">
    <property type="nucleotide sequence ID" value="NZ_JAGFWR010000001.1"/>
</dbReference>
<organism evidence="3 4">
    <name type="scientific">Micromonospora antibiotica</name>
    <dbReference type="NCBI Taxonomy" id="2807623"/>
    <lineage>
        <taxon>Bacteria</taxon>
        <taxon>Bacillati</taxon>
        <taxon>Actinomycetota</taxon>
        <taxon>Actinomycetes</taxon>
        <taxon>Micromonosporales</taxon>
        <taxon>Micromonosporaceae</taxon>
        <taxon>Micromonospora</taxon>
    </lineage>
</organism>
<evidence type="ECO:0000256" key="1">
    <source>
        <dbReference type="SAM" id="MobiDB-lite"/>
    </source>
</evidence>
<sequence length="164" mass="17418">MTDDLGPLRQAMSDLSEYGGSADLYERTLRRSRQTQRRATIATGVAAATVVFAIGGTVAFVAGHRPDASTPAAAPSGAGPGQPDCPSVETLGSLVELPPDWSFASPQVQCVQTWATADVKRPSGGNIRYLFHYTAEVGWRYQDQGAGWDCKKLGLTQPAPFCTS</sequence>
<proteinExistence type="predicted"/>
<evidence type="ECO:0000256" key="2">
    <source>
        <dbReference type="SAM" id="Phobius"/>
    </source>
</evidence>